<dbReference type="PROSITE" id="PS50835">
    <property type="entry name" value="IG_LIKE"/>
    <property type="match status" value="1"/>
</dbReference>
<gene>
    <name evidence="2" type="ORF">BDD14_6689</name>
</gene>
<dbReference type="SUPFAM" id="SSF69318">
    <property type="entry name" value="Integrin alpha N-terminal domain"/>
    <property type="match status" value="1"/>
</dbReference>
<dbReference type="InterPro" id="IPR013783">
    <property type="entry name" value="Ig-like_fold"/>
</dbReference>
<evidence type="ECO:0000313" key="2">
    <source>
        <dbReference type="EMBL" id="RZU29092.1"/>
    </source>
</evidence>
<accession>A0A4Q7XXJ3</accession>
<protein>
    <submittedName>
        <fullName evidence="2">Ig-like domain-containing protein</fullName>
    </submittedName>
</protein>
<dbReference type="EMBL" id="SHKW01000008">
    <property type="protein sequence ID" value="RZU29092.1"/>
    <property type="molecule type" value="Genomic_DNA"/>
</dbReference>
<dbReference type="InterPro" id="IPR007110">
    <property type="entry name" value="Ig-like_dom"/>
</dbReference>
<organism evidence="2 3">
    <name type="scientific">Edaphobacter modestus</name>
    <dbReference type="NCBI Taxonomy" id="388466"/>
    <lineage>
        <taxon>Bacteria</taxon>
        <taxon>Pseudomonadati</taxon>
        <taxon>Acidobacteriota</taxon>
        <taxon>Terriglobia</taxon>
        <taxon>Terriglobales</taxon>
        <taxon>Acidobacteriaceae</taxon>
        <taxon>Edaphobacter</taxon>
    </lineage>
</organism>
<keyword evidence="3" id="KW-1185">Reference proteome</keyword>
<dbReference type="Gene3D" id="2.60.120.260">
    <property type="entry name" value="Galactose-binding domain-like"/>
    <property type="match status" value="1"/>
</dbReference>
<dbReference type="Proteomes" id="UP000292958">
    <property type="component" value="Unassembled WGS sequence"/>
</dbReference>
<evidence type="ECO:0000259" key="1">
    <source>
        <dbReference type="PROSITE" id="PS50835"/>
    </source>
</evidence>
<feature type="domain" description="Ig-like" evidence="1">
    <location>
        <begin position="901"/>
        <end position="986"/>
    </location>
</feature>
<dbReference type="Gene3D" id="2.60.40.10">
    <property type="entry name" value="Immunoglobulins"/>
    <property type="match status" value="3"/>
</dbReference>
<evidence type="ECO:0000313" key="3">
    <source>
        <dbReference type="Proteomes" id="UP000292958"/>
    </source>
</evidence>
<reference evidence="2 3" key="1">
    <citation type="submission" date="2019-02" db="EMBL/GenBank/DDBJ databases">
        <title>Genomic Encyclopedia of Archaeal and Bacterial Type Strains, Phase II (KMG-II): from individual species to whole genera.</title>
        <authorList>
            <person name="Goeker M."/>
        </authorList>
    </citation>
    <scope>NUCLEOTIDE SEQUENCE [LARGE SCALE GENOMIC DNA]</scope>
    <source>
        <strain evidence="2 3">DSM 18101</strain>
    </source>
</reference>
<dbReference type="InterPro" id="IPR028994">
    <property type="entry name" value="Integrin_alpha_N"/>
</dbReference>
<comment type="caution">
    <text evidence="2">The sequence shown here is derived from an EMBL/GenBank/DDBJ whole genome shotgun (WGS) entry which is preliminary data.</text>
</comment>
<proteinExistence type="predicted"/>
<dbReference type="Pfam" id="PF16640">
    <property type="entry name" value="Big_3_5"/>
    <property type="match status" value="1"/>
</dbReference>
<sequence length="1648" mass="167840">MLAGWGIVVGSCFGLHASAVNAQEWKTDDRSYSVGAGDTKRLLVADVDGDKSPDTLVVNHSDLWLLLGDHKDGFVPNATKLHSNVHDITAIDPNGGGKLLVIMLADADGGARSALYMLNPNQFRSGVTQDIVELPSNIEVGPECVLDHADIDGHHNEKLIVSCPANAETGKTYIGTFNENGKVTFNLLQGLSVATEAIAAADYDGDNKPDIAYSWRDDKGTQHNSILWGKDDQVKLDAVSFAGADMSKGDVFADGHSGLLISSDASITWFGNSDNTGTMRDRFLVRPTTGCVVQRAVPARVYSDPSVRSQDILIAQMCSGSSTSQIQILRNPYATSLSFRPDVKITDSGFDITLQIEVHPIVGVSVPEGVVAVGINRNIVSTSNLYNGTASLVIHSQGGPVPITVAYKSANGFVRSDRTVTIHLPMRSGELSGSATLPHANVENALLKLARHQGATLVPGAHLLRVGLTTASPGVGSPTITPNNAPIGSNFQITGVVQSTLTSNNCIFPYNCPNGVVPSGTYYVVIDGSVVGQAVPVLNLGPPLECGADDGSGHGTDTCFNPIYVNLSYSTSSIGPGNHNVSFSYVSDGYVYTDSIGQQYQYTNAGSGAAPFIVTGKLTPTLSVSCSPNPITYGPQTSNCSAHVSGGGGTIAFTIDGNPWFTGNVDGAGNVSGGGFNNYPAGNHTIGVTSSGDSTYNGTSSSTVLTINKATPTVTVACSPNPISYGSQSTTCTAHTSGGGGPVTMYWNGLGSLWGSGSFDGGGNFSLSGFNGQPAGNYAVIANSSGDANYNGASGSTVVTINKTTPSVSFSVSPNPITFGLQATTVSVHVGCNTSCGFVDFRYDGAEWTTIPLDGGGNASAATGLGTNPAGDHTFQVNYLGDANNNAVSTAPQIWTILQAPTTTTITSTLTPTKEGQNVSWPCTVTSPGGTPTGTITYTDNGNFVTSSTVPGGVAWGGTGLPVGTHVIGCSFAAQGNFAASSSSVTQVVIPAISSTVTELTTSNNAYPYADSTTLSALVDTGGNAPTGTVTFKSNGVEIGSGNLTSVSATNLIPYSQQVGGTSWSGYCGDSSSIVLNTSDFSAPDGTTTATKFTIPGAPGCGSGGAVGAIDTIAAGLTAGQTYTISVWMRGSKGGEVVGFGLNDNAGGGAALTTSWHRYSVTLQNIPQGVADAGRGFQVVDWTPNDVFYVWGAQVEQSTLVGPYVATYSTPTTGQGGLATLTTLLLPVGNNSIVANYEGDPNDYSSISQPIVVTVIKATPAITWASPSAITYGTALSGTQLNATTRGIPGTFVYTPAAGTVLGAGTQTLSVNFIPDDSVSYNGATATVSLTVNKAAPTLSWATPSAITYGMALSGTQLNATSGGIAGTFVYSPAAGTVLGVGTQTLSVNFIPDDPATYNGATTTLSLTVNKASPTLSWATPSAITYGTALSGAQLNATSGGVAGTFVYSPAAGTVLGAGTQTLGVTFIPTDSANYNGATTTISLTVNKATPTLSWATPSSIIYGTALSGAQLNATSGGLAGTFVYSPASGTVLAAGTQTLSATFSPSDTADYSSQTVTTSLLVTKATPGITLTSTQDPSSYGDRIAFNVQLTGVGGSIPSGSIVLYDGGMLLTTISLDATGKGTYSTANLPANIHNIKGVYSGDTNYQ</sequence>
<name>A0A4Q7XXJ3_9BACT</name>
<dbReference type="InterPro" id="IPR032109">
    <property type="entry name" value="Big_3_5"/>
</dbReference>